<dbReference type="FunFam" id="1.10.10.10:FF:000016">
    <property type="entry name" value="Forkhead box protein I1"/>
    <property type="match status" value="1"/>
</dbReference>
<dbReference type="GO" id="GO:0009653">
    <property type="term" value="P:anatomical structure morphogenesis"/>
    <property type="evidence" value="ECO:0007669"/>
    <property type="project" value="TreeGrafter"/>
</dbReference>
<dbReference type="PROSITE" id="PS00658">
    <property type="entry name" value="FORK_HEAD_2"/>
    <property type="match status" value="1"/>
</dbReference>
<feature type="compositionally biased region" description="Basic and acidic residues" evidence="7">
    <location>
        <begin position="62"/>
        <end position="78"/>
    </location>
</feature>
<feature type="compositionally biased region" description="Acidic residues" evidence="7">
    <location>
        <begin position="44"/>
        <end position="61"/>
    </location>
</feature>
<reference evidence="9" key="1">
    <citation type="submission" date="2023-07" db="EMBL/GenBank/DDBJ databases">
        <title>Chromosome-level genome assembly of Artemia franciscana.</title>
        <authorList>
            <person name="Jo E."/>
        </authorList>
    </citation>
    <scope>NUCLEOTIDE SEQUENCE</scope>
    <source>
        <tissue evidence="9">Whole body</tissue>
    </source>
</reference>
<comment type="caution">
    <text evidence="9">The sequence shown here is derived from an EMBL/GenBank/DDBJ whole genome shotgun (WGS) entry which is preliminary data.</text>
</comment>
<proteinExistence type="predicted"/>
<evidence type="ECO:0000256" key="7">
    <source>
        <dbReference type="SAM" id="MobiDB-lite"/>
    </source>
</evidence>
<evidence type="ECO:0000256" key="5">
    <source>
        <dbReference type="ARBA" id="ARBA00023242"/>
    </source>
</evidence>
<comment type="subcellular location">
    <subcellularLocation>
        <location evidence="1 6">Nucleus</location>
    </subcellularLocation>
</comment>
<dbReference type="GO" id="GO:0005634">
    <property type="term" value="C:nucleus"/>
    <property type="evidence" value="ECO:0007669"/>
    <property type="project" value="UniProtKB-SubCell"/>
</dbReference>
<dbReference type="InterPro" id="IPR050211">
    <property type="entry name" value="FOX_domain-containing"/>
</dbReference>
<dbReference type="EMBL" id="JAVRJZ010000005">
    <property type="protein sequence ID" value="KAK2722266.1"/>
    <property type="molecule type" value="Genomic_DNA"/>
</dbReference>
<feature type="DNA-binding region" description="Fork-head" evidence="6">
    <location>
        <begin position="97"/>
        <end position="191"/>
    </location>
</feature>
<evidence type="ECO:0000256" key="6">
    <source>
        <dbReference type="PROSITE-ProRule" id="PRU00089"/>
    </source>
</evidence>
<keyword evidence="3 6" id="KW-0238">DNA-binding</keyword>
<keyword evidence="10" id="KW-1185">Reference proteome</keyword>
<evidence type="ECO:0000256" key="3">
    <source>
        <dbReference type="ARBA" id="ARBA00023125"/>
    </source>
</evidence>
<feature type="domain" description="Fork-head" evidence="8">
    <location>
        <begin position="97"/>
        <end position="191"/>
    </location>
</feature>
<dbReference type="SUPFAM" id="SSF46785">
    <property type="entry name" value="Winged helix' DNA-binding domain"/>
    <property type="match status" value="1"/>
</dbReference>
<dbReference type="AlphaFoldDB" id="A0AA88IDJ1"/>
<dbReference type="PRINTS" id="PR00053">
    <property type="entry name" value="FORKHEAD"/>
</dbReference>
<name>A0AA88IDJ1_ARTSF</name>
<keyword evidence="2" id="KW-0805">Transcription regulation</keyword>
<gene>
    <name evidence="9" type="ORF">QYM36_002707</name>
</gene>
<protein>
    <recommendedName>
        <fullName evidence="8">Fork-head domain-containing protein</fullName>
    </recommendedName>
</protein>
<dbReference type="PANTHER" id="PTHR11829">
    <property type="entry name" value="FORKHEAD BOX PROTEIN"/>
    <property type="match status" value="1"/>
</dbReference>
<evidence type="ECO:0000256" key="2">
    <source>
        <dbReference type="ARBA" id="ARBA00023015"/>
    </source>
</evidence>
<dbReference type="InterPro" id="IPR030456">
    <property type="entry name" value="TF_fork_head_CS_2"/>
</dbReference>
<dbReference type="InterPro" id="IPR036388">
    <property type="entry name" value="WH-like_DNA-bd_sf"/>
</dbReference>
<dbReference type="GO" id="GO:0000981">
    <property type="term" value="F:DNA-binding transcription factor activity, RNA polymerase II-specific"/>
    <property type="evidence" value="ECO:0007669"/>
    <property type="project" value="TreeGrafter"/>
</dbReference>
<evidence type="ECO:0000313" key="10">
    <source>
        <dbReference type="Proteomes" id="UP001187531"/>
    </source>
</evidence>
<dbReference type="InterPro" id="IPR036390">
    <property type="entry name" value="WH_DNA-bd_sf"/>
</dbReference>
<evidence type="ECO:0000256" key="4">
    <source>
        <dbReference type="ARBA" id="ARBA00023163"/>
    </source>
</evidence>
<feature type="region of interest" description="Disordered" evidence="7">
    <location>
        <begin position="28"/>
        <end position="92"/>
    </location>
</feature>
<organism evidence="9 10">
    <name type="scientific">Artemia franciscana</name>
    <name type="common">Brine shrimp</name>
    <name type="synonym">Artemia sanfranciscana</name>
    <dbReference type="NCBI Taxonomy" id="6661"/>
    <lineage>
        <taxon>Eukaryota</taxon>
        <taxon>Metazoa</taxon>
        <taxon>Ecdysozoa</taxon>
        <taxon>Arthropoda</taxon>
        <taxon>Crustacea</taxon>
        <taxon>Branchiopoda</taxon>
        <taxon>Anostraca</taxon>
        <taxon>Artemiidae</taxon>
        <taxon>Artemia</taxon>
    </lineage>
</organism>
<evidence type="ECO:0000256" key="1">
    <source>
        <dbReference type="ARBA" id="ARBA00004123"/>
    </source>
</evidence>
<dbReference type="SMART" id="SM00339">
    <property type="entry name" value="FH"/>
    <property type="match status" value="1"/>
</dbReference>
<keyword evidence="4" id="KW-0804">Transcription</keyword>
<dbReference type="InterPro" id="IPR001766">
    <property type="entry name" value="Fork_head_dom"/>
</dbReference>
<dbReference type="Proteomes" id="UP001187531">
    <property type="component" value="Unassembled WGS sequence"/>
</dbReference>
<dbReference type="CDD" id="cd20048">
    <property type="entry name" value="FH_FOXD4-like"/>
    <property type="match status" value="1"/>
</dbReference>
<dbReference type="GO" id="GO:0030154">
    <property type="term" value="P:cell differentiation"/>
    <property type="evidence" value="ECO:0007669"/>
    <property type="project" value="TreeGrafter"/>
</dbReference>
<evidence type="ECO:0000259" key="8">
    <source>
        <dbReference type="PROSITE" id="PS50039"/>
    </source>
</evidence>
<keyword evidence="5 6" id="KW-0539">Nucleus</keyword>
<dbReference type="Pfam" id="PF00250">
    <property type="entry name" value="Forkhead"/>
    <property type="match status" value="1"/>
</dbReference>
<accession>A0AA88IDJ1</accession>
<sequence>MSSCGLYSFFDRGENMSEFQSVSSYPLDLTGPGLSQPYPSSDDSAIDDEEFTEINIDSDVESEMKYEPQSGEKRKFDGSDSASSGMDGDKKKSGLVKPPYSYIALITMSIISAPQKKLTLSGICDFIMSRFPYYRERFPAWQNSIRHNLSLNDCFVKIPREPGNPGKGNYWTLDPMAEDMFDNGSFLRRRKRYKRHQHDFFRETAAFLDPYHAALLGHSPGFFPHSPAGLPPLQSLGLLPPFNVGLGIGLPSLANNPFAGGLPSFNDLHNSHATALMQLNLPPHLRLPQTSVLKQLPSVSFKPDIPNVPEKSPVAKQTFSIENLIGKKEENDVKTETNGLRSLHFPSFDIDKWRRLGLPLQNNTI</sequence>
<dbReference type="PANTHER" id="PTHR11829:SF402">
    <property type="entry name" value="FORK HEAD DOMAIN-CONTAINING PROTEIN FD3-RELATED"/>
    <property type="match status" value="1"/>
</dbReference>
<evidence type="ECO:0000313" key="9">
    <source>
        <dbReference type="EMBL" id="KAK2722266.1"/>
    </source>
</evidence>
<dbReference type="Gene3D" id="1.10.10.10">
    <property type="entry name" value="Winged helix-like DNA-binding domain superfamily/Winged helix DNA-binding domain"/>
    <property type="match status" value="1"/>
</dbReference>
<dbReference type="PROSITE" id="PS50039">
    <property type="entry name" value="FORK_HEAD_3"/>
    <property type="match status" value="1"/>
</dbReference>
<dbReference type="GO" id="GO:0000978">
    <property type="term" value="F:RNA polymerase II cis-regulatory region sequence-specific DNA binding"/>
    <property type="evidence" value="ECO:0007669"/>
    <property type="project" value="TreeGrafter"/>
</dbReference>